<organism evidence="1">
    <name type="scientific">bioreactor metagenome</name>
    <dbReference type="NCBI Taxonomy" id="1076179"/>
    <lineage>
        <taxon>unclassified sequences</taxon>
        <taxon>metagenomes</taxon>
        <taxon>ecological metagenomes</taxon>
    </lineage>
</organism>
<proteinExistence type="predicted"/>
<dbReference type="Pfam" id="PF19781">
    <property type="entry name" value="DUF6266"/>
    <property type="match status" value="1"/>
</dbReference>
<name>A0A645JKH5_9ZZZZ</name>
<accession>A0A645JKH5</accession>
<sequence>MHVQWDATCEGKATLHDQVMILACNLEKKSVVYDLYTGKRGSLASQLQLPSQWQGDTVEVYIAFMSANDFNLVSYSQYAGRHRVGV</sequence>
<protein>
    <submittedName>
        <fullName evidence="1">Uncharacterized protein</fullName>
    </submittedName>
</protein>
<gene>
    <name evidence="1" type="ORF">SDC9_211508</name>
</gene>
<dbReference type="InterPro" id="IPR046233">
    <property type="entry name" value="DUF6266"/>
</dbReference>
<comment type="caution">
    <text evidence="1">The sequence shown here is derived from an EMBL/GenBank/DDBJ whole genome shotgun (WGS) entry which is preliminary data.</text>
</comment>
<reference evidence="1" key="1">
    <citation type="submission" date="2019-08" db="EMBL/GenBank/DDBJ databases">
        <authorList>
            <person name="Kucharzyk K."/>
            <person name="Murdoch R.W."/>
            <person name="Higgins S."/>
            <person name="Loffler F."/>
        </authorList>
    </citation>
    <scope>NUCLEOTIDE SEQUENCE</scope>
</reference>
<evidence type="ECO:0000313" key="1">
    <source>
        <dbReference type="EMBL" id="MPN63742.1"/>
    </source>
</evidence>
<dbReference type="AlphaFoldDB" id="A0A645JKH5"/>
<dbReference type="EMBL" id="VSSQ01143618">
    <property type="protein sequence ID" value="MPN63742.1"/>
    <property type="molecule type" value="Genomic_DNA"/>
</dbReference>